<keyword evidence="4" id="KW-0964">Secreted</keyword>
<dbReference type="GO" id="GO:0030154">
    <property type="term" value="P:cell differentiation"/>
    <property type="evidence" value="ECO:0007669"/>
    <property type="project" value="UniProtKB-KW"/>
</dbReference>
<name>A0A8B7PHT3_HYAAZ</name>
<evidence type="ECO:0000259" key="12">
    <source>
        <dbReference type="PROSITE" id="PS50189"/>
    </source>
</evidence>
<evidence type="ECO:0000313" key="13">
    <source>
        <dbReference type="Proteomes" id="UP000694843"/>
    </source>
</evidence>
<evidence type="ECO:0000256" key="7">
    <source>
        <dbReference type="ARBA" id="ARBA00022782"/>
    </source>
</evidence>
<dbReference type="InterPro" id="IPR020067">
    <property type="entry name" value="Frizzled_dom"/>
</dbReference>
<dbReference type="Gene3D" id="1.10.2000.10">
    <property type="entry name" value="Frizzled cysteine-rich domain"/>
    <property type="match status" value="1"/>
</dbReference>
<dbReference type="RefSeq" id="XP_018025723.1">
    <property type="nucleotide sequence ID" value="XM_018170234.2"/>
</dbReference>
<dbReference type="OMA" id="WIIFVER"/>
<feature type="region of interest" description="Disordered" evidence="10">
    <location>
        <begin position="335"/>
        <end position="492"/>
    </location>
</feature>
<gene>
    <name evidence="14" type="primary">LOC108681223</name>
</gene>
<keyword evidence="6" id="KW-0732">Signal</keyword>
<dbReference type="AlphaFoldDB" id="A0A8B7PHT3"/>
<keyword evidence="3" id="KW-0217">Developmental protein</keyword>
<dbReference type="GO" id="GO:0060070">
    <property type="term" value="P:canonical Wnt signaling pathway"/>
    <property type="evidence" value="ECO:0007669"/>
    <property type="project" value="TreeGrafter"/>
</dbReference>
<feature type="compositionally biased region" description="Basic and acidic residues" evidence="10">
    <location>
        <begin position="448"/>
        <end position="473"/>
    </location>
</feature>
<feature type="compositionally biased region" description="Polar residues" evidence="10">
    <location>
        <begin position="479"/>
        <end position="492"/>
    </location>
</feature>
<dbReference type="InterPro" id="IPR001134">
    <property type="entry name" value="Netrin_domain"/>
</dbReference>
<protein>
    <submittedName>
        <fullName evidence="14">Secreted frizzled-related protein 2 isoform X1</fullName>
    </submittedName>
</protein>
<dbReference type="GO" id="GO:0005615">
    <property type="term" value="C:extracellular space"/>
    <property type="evidence" value="ECO:0007669"/>
    <property type="project" value="TreeGrafter"/>
</dbReference>
<accession>A0A8B7PHT3</accession>
<evidence type="ECO:0000256" key="5">
    <source>
        <dbReference type="ARBA" id="ARBA00022687"/>
    </source>
</evidence>
<evidence type="ECO:0000256" key="6">
    <source>
        <dbReference type="ARBA" id="ARBA00022729"/>
    </source>
</evidence>
<evidence type="ECO:0000256" key="3">
    <source>
        <dbReference type="ARBA" id="ARBA00022473"/>
    </source>
</evidence>
<dbReference type="SUPFAM" id="SSF50242">
    <property type="entry name" value="TIMP-like"/>
    <property type="match status" value="1"/>
</dbReference>
<evidence type="ECO:0000256" key="8">
    <source>
        <dbReference type="ARBA" id="ARBA00023157"/>
    </source>
</evidence>
<dbReference type="SUPFAM" id="SSF63501">
    <property type="entry name" value="Frizzled cysteine-rich domain"/>
    <property type="match status" value="1"/>
</dbReference>
<evidence type="ECO:0000256" key="9">
    <source>
        <dbReference type="PROSITE-ProRule" id="PRU00090"/>
    </source>
</evidence>
<comment type="caution">
    <text evidence="9">Lacks conserved residue(s) required for the propagation of feature annotation.</text>
</comment>
<evidence type="ECO:0000256" key="1">
    <source>
        <dbReference type="ARBA" id="ARBA00004613"/>
    </source>
</evidence>
<proteinExistence type="inferred from homology"/>
<keyword evidence="7" id="KW-0221">Differentiation</keyword>
<dbReference type="PANTHER" id="PTHR11309">
    <property type="entry name" value="FRIZZLED"/>
    <property type="match status" value="1"/>
</dbReference>
<dbReference type="InterPro" id="IPR015526">
    <property type="entry name" value="Frizzled/SFRP"/>
</dbReference>
<reference evidence="14" key="1">
    <citation type="submission" date="2025-08" db="UniProtKB">
        <authorList>
            <consortium name="RefSeq"/>
        </authorList>
    </citation>
    <scope>IDENTIFICATION</scope>
    <source>
        <tissue evidence="14">Whole organism</tissue>
    </source>
</reference>
<dbReference type="InterPro" id="IPR036790">
    <property type="entry name" value="Frizzled_dom_sf"/>
</dbReference>
<dbReference type="Pfam" id="PF01392">
    <property type="entry name" value="Fz"/>
    <property type="match status" value="1"/>
</dbReference>
<feature type="disulfide bond" evidence="9">
    <location>
        <begin position="68"/>
        <end position="114"/>
    </location>
</feature>
<dbReference type="PROSITE" id="PS50189">
    <property type="entry name" value="NTR"/>
    <property type="match status" value="1"/>
</dbReference>
<dbReference type="Proteomes" id="UP000694843">
    <property type="component" value="Unplaced"/>
</dbReference>
<dbReference type="KEGG" id="hazt:108681223"/>
<dbReference type="FunFam" id="1.10.2000.10:FF:000001">
    <property type="entry name" value="secreted frizzled-related protein 2"/>
    <property type="match status" value="1"/>
</dbReference>
<evidence type="ECO:0000256" key="2">
    <source>
        <dbReference type="ARBA" id="ARBA00010054"/>
    </source>
</evidence>
<organism evidence="13 14">
    <name type="scientific">Hyalella azteca</name>
    <name type="common">Amphipod</name>
    <dbReference type="NCBI Taxonomy" id="294128"/>
    <lineage>
        <taxon>Eukaryota</taxon>
        <taxon>Metazoa</taxon>
        <taxon>Ecdysozoa</taxon>
        <taxon>Arthropoda</taxon>
        <taxon>Crustacea</taxon>
        <taxon>Multicrustacea</taxon>
        <taxon>Malacostraca</taxon>
        <taxon>Eumalacostraca</taxon>
        <taxon>Peracarida</taxon>
        <taxon>Amphipoda</taxon>
        <taxon>Senticaudata</taxon>
        <taxon>Talitrida</taxon>
        <taxon>Talitroidea</taxon>
        <taxon>Hyalellidae</taxon>
        <taxon>Hyalella</taxon>
    </lineage>
</organism>
<dbReference type="GeneID" id="108681223"/>
<dbReference type="GO" id="GO:0035567">
    <property type="term" value="P:non-canonical Wnt signaling pathway"/>
    <property type="evidence" value="ECO:0007669"/>
    <property type="project" value="TreeGrafter"/>
</dbReference>
<comment type="subcellular location">
    <subcellularLocation>
        <location evidence="1">Secreted</location>
    </subcellularLocation>
</comment>
<feature type="domain" description="FZ" evidence="11">
    <location>
        <begin position="53"/>
        <end position="170"/>
    </location>
</feature>
<keyword evidence="5" id="KW-0879">Wnt signaling pathway</keyword>
<feature type="compositionally biased region" description="Basic residues" evidence="10">
    <location>
        <begin position="399"/>
        <end position="413"/>
    </location>
</feature>
<comment type="similarity">
    <text evidence="2">Belongs to the secreted frizzled-related protein (sFRP) family.</text>
</comment>
<dbReference type="OrthoDB" id="10053709at2759"/>
<keyword evidence="13" id="KW-1185">Reference proteome</keyword>
<dbReference type="PANTHER" id="PTHR11309:SF148">
    <property type="entry name" value="SECRETED FRIZZLED-RELATED PROTEIN 1"/>
    <property type="match status" value="1"/>
</dbReference>
<evidence type="ECO:0000256" key="10">
    <source>
        <dbReference type="SAM" id="MobiDB-lite"/>
    </source>
</evidence>
<evidence type="ECO:0000313" key="14">
    <source>
        <dbReference type="RefSeq" id="XP_018025723.1"/>
    </source>
</evidence>
<evidence type="ECO:0000256" key="4">
    <source>
        <dbReference type="ARBA" id="ARBA00022525"/>
    </source>
</evidence>
<keyword evidence="8 9" id="KW-1015">Disulfide bond</keyword>
<feature type="disulfide bond" evidence="9">
    <location>
        <begin position="133"/>
        <end position="157"/>
    </location>
</feature>
<dbReference type="GO" id="GO:0017147">
    <property type="term" value="F:Wnt-protein binding"/>
    <property type="evidence" value="ECO:0007669"/>
    <property type="project" value="TreeGrafter"/>
</dbReference>
<dbReference type="PROSITE" id="PS50038">
    <property type="entry name" value="FZ"/>
    <property type="match status" value="1"/>
</dbReference>
<evidence type="ECO:0000259" key="11">
    <source>
        <dbReference type="PROSITE" id="PS50038"/>
    </source>
</evidence>
<feature type="domain" description="NTR" evidence="12">
    <location>
        <begin position="197"/>
        <end position="324"/>
    </location>
</feature>
<sequence length="492" mass="55920">MEAKGSPHRIPFSSRTSNFLYGSSHLLILTLSFALYWAEGDAYFADWGDIGRAQEPTCVDIPKNMSLCSNIQYERMRLPNLLAHDTLTEVAHQSASWVPLLNIRCHPDTQLFLCSLFTPVCLERPIYPCRSLCSSVQTACEKRMTAYGYHWPDMLKCDNFPEDNDMCLKALHSESGAVEGHQQTESPDNTTPSGNECEICQPVPTYENILDNFCRADFVLRAQVKGVRGNKIIVRNARVYKPMPSTTDQRSEVRSERRALRKPRLTVPPATLTCCSQVLSDVSVKRYLIMGVNSTEGLVPTFVLPWLRQKSIRDAIRIFGGLDCSDPSLFTPDTHSGVILNTPRASGSRQKGRNGGRRGGDRRRNGSRTNSNLVEEMSDDGSRGVRRRNGAGREGEGRRGRKRKQERQNKKSRMGQPSNDQVEEVQDRSTKKQSRQNGGRNERRRNRTRDQRLGRQEKERRKEFIRRKIEQSKMEGNQPERNNAAETIMNSV</sequence>
<dbReference type="SMART" id="SM00063">
    <property type="entry name" value="FRI"/>
    <property type="match status" value="1"/>
</dbReference>
<dbReference type="InterPro" id="IPR008993">
    <property type="entry name" value="TIMP-like_OB-fold"/>
</dbReference>